<accession>A0A9D1GDD4</accession>
<dbReference type="CDD" id="cd03443">
    <property type="entry name" value="PaaI_thioesterase"/>
    <property type="match status" value="1"/>
</dbReference>
<dbReference type="EMBL" id="DVKT01000023">
    <property type="protein sequence ID" value="HIT39050.1"/>
    <property type="molecule type" value="Genomic_DNA"/>
</dbReference>
<reference evidence="3" key="2">
    <citation type="journal article" date="2021" name="PeerJ">
        <title>Extensive microbial diversity within the chicken gut microbiome revealed by metagenomics and culture.</title>
        <authorList>
            <person name="Gilroy R."/>
            <person name="Ravi A."/>
            <person name="Getino M."/>
            <person name="Pursley I."/>
            <person name="Horton D.L."/>
            <person name="Alikhan N.F."/>
            <person name="Baker D."/>
            <person name="Gharbi K."/>
            <person name="Hall N."/>
            <person name="Watson M."/>
            <person name="Adriaenssens E.M."/>
            <person name="Foster-Nyarko E."/>
            <person name="Jarju S."/>
            <person name="Secka A."/>
            <person name="Antonio M."/>
            <person name="Oren A."/>
            <person name="Chaudhuri R.R."/>
            <person name="La Ragione R."/>
            <person name="Hildebrand F."/>
            <person name="Pallen M.J."/>
        </authorList>
    </citation>
    <scope>NUCLEOTIDE SEQUENCE</scope>
    <source>
        <strain evidence="3">21143</strain>
    </source>
</reference>
<dbReference type="PANTHER" id="PTHR42856:SF1">
    <property type="entry name" value="ACYL-COENZYME A THIOESTERASE PAAI"/>
    <property type="match status" value="1"/>
</dbReference>
<evidence type="ECO:0000313" key="4">
    <source>
        <dbReference type="Proteomes" id="UP000886722"/>
    </source>
</evidence>
<dbReference type="GO" id="GO:0016289">
    <property type="term" value="F:acyl-CoA hydrolase activity"/>
    <property type="evidence" value="ECO:0007669"/>
    <property type="project" value="TreeGrafter"/>
</dbReference>
<dbReference type="Pfam" id="PF03061">
    <property type="entry name" value="4HBT"/>
    <property type="match status" value="1"/>
</dbReference>
<evidence type="ECO:0000259" key="2">
    <source>
        <dbReference type="Pfam" id="PF03061"/>
    </source>
</evidence>
<proteinExistence type="predicted"/>
<evidence type="ECO:0000313" key="3">
    <source>
        <dbReference type="EMBL" id="HIT39050.1"/>
    </source>
</evidence>
<keyword evidence="1" id="KW-0378">Hydrolase</keyword>
<evidence type="ECO:0000256" key="1">
    <source>
        <dbReference type="ARBA" id="ARBA00022801"/>
    </source>
</evidence>
<dbReference type="InterPro" id="IPR003736">
    <property type="entry name" value="PAAI_dom"/>
</dbReference>
<sequence>MTLKEYLSEKDRFASAAGVELLEIKEGYARARMLVQPKHLNGGGVCQGGAIFTLADLAFAAAANSHQTLTLSVSSNISFFRSESDGYLYAEAMELVNHKKLPYIEVRITNEQGDLVALMTSSGYRKACELSVSGLM</sequence>
<dbReference type="Proteomes" id="UP000886722">
    <property type="component" value="Unassembled WGS sequence"/>
</dbReference>
<dbReference type="Gene3D" id="3.10.129.10">
    <property type="entry name" value="Hotdog Thioesterase"/>
    <property type="match status" value="1"/>
</dbReference>
<dbReference type="PANTHER" id="PTHR42856">
    <property type="entry name" value="ACYL-COENZYME A THIOESTERASE PAAI"/>
    <property type="match status" value="1"/>
</dbReference>
<gene>
    <name evidence="3" type="ORF">IAD06_03285</name>
</gene>
<name>A0A9D1GDD4_9BACT</name>
<comment type="caution">
    <text evidence="3">The sequence shown here is derived from an EMBL/GenBank/DDBJ whole genome shotgun (WGS) entry which is preliminary data.</text>
</comment>
<organism evidence="3 4">
    <name type="scientific">Candidatus Caccoplasma intestinavium</name>
    <dbReference type="NCBI Taxonomy" id="2840716"/>
    <lineage>
        <taxon>Bacteria</taxon>
        <taxon>Pseudomonadati</taxon>
        <taxon>Bacteroidota</taxon>
        <taxon>Bacteroidia</taxon>
        <taxon>Bacteroidales</taxon>
        <taxon>Bacteroidaceae</taxon>
        <taxon>Bacteroidaceae incertae sedis</taxon>
        <taxon>Candidatus Caccoplasma</taxon>
    </lineage>
</organism>
<dbReference type="InterPro" id="IPR052723">
    <property type="entry name" value="Acyl-CoA_thioesterase_PaaI"/>
</dbReference>
<dbReference type="NCBIfam" id="TIGR00369">
    <property type="entry name" value="unchar_dom_1"/>
    <property type="match status" value="1"/>
</dbReference>
<reference evidence="3" key="1">
    <citation type="submission" date="2020-10" db="EMBL/GenBank/DDBJ databases">
        <authorList>
            <person name="Gilroy R."/>
        </authorList>
    </citation>
    <scope>NUCLEOTIDE SEQUENCE</scope>
    <source>
        <strain evidence="3">21143</strain>
    </source>
</reference>
<dbReference type="InterPro" id="IPR029069">
    <property type="entry name" value="HotDog_dom_sf"/>
</dbReference>
<feature type="domain" description="Thioesterase" evidence="2">
    <location>
        <begin position="43"/>
        <end position="116"/>
    </location>
</feature>
<dbReference type="InterPro" id="IPR006683">
    <property type="entry name" value="Thioestr_dom"/>
</dbReference>
<dbReference type="AlphaFoldDB" id="A0A9D1GDD4"/>
<dbReference type="SUPFAM" id="SSF54637">
    <property type="entry name" value="Thioesterase/thiol ester dehydrase-isomerase"/>
    <property type="match status" value="1"/>
</dbReference>
<protein>
    <submittedName>
        <fullName evidence="3">PaaI family thioesterase</fullName>
    </submittedName>
</protein>